<feature type="domain" description="Glycosyl transferase family 1" evidence="1">
    <location>
        <begin position="157"/>
        <end position="302"/>
    </location>
</feature>
<reference evidence="3" key="1">
    <citation type="submission" date="2023-06" db="EMBL/GenBank/DDBJ databases">
        <title>Genomic of Parafulvivirga corallium.</title>
        <authorList>
            <person name="Wang G."/>
        </authorList>
    </citation>
    <scope>NUCLEOTIDE SEQUENCE</scope>
    <source>
        <strain evidence="3">BMA10</strain>
    </source>
</reference>
<evidence type="ECO:0000259" key="1">
    <source>
        <dbReference type="Pfam" id="PF00534"/>
    </source>
</evidence>
<keyword evidence="3" id="KW-0808">Transferase</keyword>
<name>A0ABT8KMH3_9BACT</name>
<dbReference type="InterPro" id="IPR028098">
    <property type="entry name" value="Glyco_trans_4-like_N"/>
</dbReference>
<organism evidence="3 4">
    <name type="scientific">Splendidivirga corallicola</name>
    <dbReference type="NCBI Taxonomy" id="3051826"/>
    <lineage>
        <taxon>Bacteria</taxon>
        <taxon>Pseudomonadati</taxon>
        <taxon>Bacteroidota</taxon>
        <taxon>Cytophagia</taxon>
        <taxon>Cytophagales</taxon>
        <taxon>Splendidivirgaceae</taxon>
        <taxon>Splendidivirga</taxon>
    </lineage>
</organism>
<dbReference type="GO" id="GO:0016757">
    <property type="term" value="F:glycosyltransferase activity"/>
    <property type="evidence" value="ECO:0007669"/>
    <property type="project" value="UniProtKB-KW"/>
</dbReference>
<protein>
    <submittedName>
        <fullName evidence="3">Glycosyltransferase</fullName>
        <ecNumber evidence="3">2.4.-.-</ecNumber>
    </submittedName>
</protein>
<dbReference type="EMBL" id="JAUJEA010000003">
    <property type="protein sequence ID" value="MDN5201643.1"/>
    <property type="molecule type" value="Genomic_DNA"/>
</dbReference>
<evidence type="ECO:0000313" key="3">
    <source>
        <dbReference type="EMBL" id="MDN5201643.1"/>
    </source>
</evidence>
<dbReference type="Pfam" id="PF00534">
    <property type="entry name" value="Glycos_transf_1"/>
    <property type="match status" value="1"/>
</dbReference>
<dbReference type="Proteomes" id="UP001172082">
    <property type="component" value="Unassembled WGS sequence"/>
</dbReference>
<dbReference type="PANTHER" id="PTHR45871">
    <property type="entry name" value="N-ACETYLGLUCOSAMINYL-PHOSPHATIDYLINOSITOL BIOSYNTHETIC PROTEIN"/>
    <property type="match status" value="1"/>
</dbReference>
<keyword evidence="4" id="KW-1185">Reference proteome</keyword>
<accession>A0ABT8KMH3</accession>
<dbReference type="Gene3D" id="3.40.50.2000">
    <property type="entry name" value="Glycogen Phosphorylase B"/>
    <property type="match status" value="2"/>
</dbReference>
<evidence type="ECO:0000313" key="4">
    <source>
        <dbReference type="Proteomes" id="UP001172082"/>
    </source>
</evidence>
<dbReference type="InterPro" id="IPR001296">
    <property type="entry name" value="Glyco_trans_1"/>
</dbReference>
<dbReference type="Pfam" id="PF13439">
    <property type="entry name" value="Glyco_transf_4"/>
    <property type="match status" value="1"/>
</dbReference>
<keyword evidence="3" id="KW-0328">Glycosyltransferase</keyword>
<evidence type="ECO:0000259" key="2">
    <source>
        <dbReference type="Pfam" id="PF13439"/>
    </source>
</evidence>
<dbReference type="PANTHER" id="PTHR45871:SF1">
    <property type="entry name" value="PHOSPHATIDYLINOSITOL N-ACETYLGLUCOSAMINYLTRANSFERASE SUBUNIT A"/>
    <property type="match status" value="1"/>
</dbReference>
<proteinExistence type="predicted"/>
<sequence>MPIRLFVKISHFQFQIANSYENQVFTKAFQFPTITKSYVFTKFLRLSIGKYLFKKYVRDNGFPNVVHVHSFDVGDLAIWIKKKYGIPYVITEHSTGFARNLYSERDLKYAQKVYQNSATNIAVSSEFKNLLTDKFNCDFVYIPNLVDSNYFKPISDKKKNGRFTFLNVAYLDKKKNHEMLIKAFSKAFKTDKTVQLIIAGDGQERKNLEKLILSEKLDDQVHLFGLANKEQVLELMQNSDRFVLSSEFETFGIVIIEAMSCRLPIIATKCGGPESILTDEKLGELCEINIDSLKQAIERSYRKSYNKDLIREHVIDNFSVDAVTKKLNKIYKSILE</sequence>
<dbReference type="EC" id="2.4.-.-" evidence="3"/>
<feature type="domain" description="Glycosyltransferase subfamily 4-like N-terminal" evidence="2">
    <location>
        <begin position="54"/>
        <end position="148"/>
    </location>
</feature>
<dbReference type="SUPFAM" id="SSF53756">
    <property type="entry name" value="UDP-Glycosyltransferase/glycogen phosphorylase"/>
    <property type="match status" value="1"/>
</dbReference>
<comment type="caution">
    <text evidence="3">The sequence shown here is derived from an EMBL/GenBank/DDBJ whole genome shotgun (WGS) entry which is preliminary data.</text>
</comment>
<gene>
    <name evidence="3" type="ORF">QQ008_09730</name>
</gene>